<dbReference type="RefSeq" id="WP_322878312.1">
    <property type="nucleotide sequence ID" value="NZ_JAVMIP010000008.1"/>
</dbReference>
<dbReference type="Proteomes" id="UP001268256">
    <property type="component" value="Unassembled WGS sequence"/>
</dbReference>
<dbReference type="InterPro" id="IPR052022">
    <property type="entry name" value="26kDa_periplasmic_antigen"/>
</dbReference>
<dbReference type="GO" id="GO:0006974">
    <property type="term" value="P:DNA damage response"/>
    <property type="evidence" value="ECO:0007669"/>
    <property type="project" value="TreeGrafter"/>
</dbReference>
<evidence type="ECO:0000313" key="1">
    <source>
        <dbReference type="EMBL" id="MDS3861055.1"/>
    </source>
</evidence>
<dbReference type="Pfam" id="PF04402">
    <property type="entry name" value="SIMPL"/>
    <property type="match status" value="1"/>
</dbReference>
<dbReference type="Gene3D" id="3.30.70.2970">
    <property type="entry name" value="Protein of unknown function (DUF541), domain 2"/>
    <property type="match status" value="1"/>
</dbReference>
<name>A0AAE4FUC3_9CYAN</name>
<dbReference type="Gene3D" id="3.30.110.170">
    <property type="entry name" value="Protein of unknown function (DUF541), domain 1"/>
    <property type="match status" value="1"/>
</dbReference>
<reference evidence="2" key="1">
    <citation type="submission" date="2023-07" db="EMBL/GenBank/DDBJ databases">
        <authorList>
            <person name="Luz R."/>
            <person name="Cordeiro R."/>
            <person name="Fonseca A."/>
            <person name="Goncalves V."/>
        </authorList>
    </citation>
    <scope>NUCLEOTIDE SEQUENCE [LARGE SCALE GENOMIC DNA]</scope>
    <source>
        <strain evidence="2">BACA0444</strain>
    </source>
</reference>
<protein>
    <submittedName>
        <fullName evidence="1">SIMPL domain-containing protein</fullName>
    </submittedName>
</protein>
<accession>A0AAE4FUC3</accession>
<dbReference type="PANTHER" id="PTHR34387:SF1">
    <property type="entry name" value="PERIPLASMIC IMMUNOGENIC PROTEIN"/>
    <property type="match status" value="1"/>
</dbReference>
<sequence length="247" mass="26285">MKQTASQALSPRFRPQNLLVIPIMAAFIGLITPVAFAQEMIRTLTVTGRGKEAVTPTQAQVTLGVEIQAKTATDAQAEVARRMNSVVNVLKANNVSKLQTTGINLSPNYDYSNNQRILRGYTARNTVSFTTSTESTGTILDAAIKAGATTIENVSLILADSQFSAAQKVALQRATLDAQAQASVVLNTLGLKPQQIIGIQINNATPPMPPPNPMMMRVATTADAAPPTPVIAGEQQVEATVTLQIQY</sequence>
<dbReference type="InterPro" id="IPR007497">
    <property type="entry name" value="SIMPL/DUF541"/>
</dbReference>
<keyword evidence="2" id="KW-1185">Reference proteome</keyword>
<evidence type="ECO:0000313" key="2">
    <source>
        <dbReference type="Proteomes" id="UP001268256"/>
    </source>
</evidence>
<proteinExistence type="predicted"/>
<dbReference type="AlphaFoldDB" id="A0AAE4FUC3"/>
<dbReference type="PANTHER" id="PTHR34387">
    <property type="entry name" value="SLR1258 PROTEIN"/>
    <property type="match status" value="1"/>
</dbReference>
<gene>
    <name evidence="1" type="ORF">RIF25_09575</name>
</gene>
<organism evidence="1 2">
    <name type="scientific">Pseudocalidococcus azoricus BACA0444</name>
    <dbReference type="NCBI Taxonomy" id="2918990"/>
    <lineage>
        <taxon>Bacteria</taxon>
        <taxon>Bacillati</taxon>
        <taxon>Cyanobacteriota</taxon>
        <taxon>Cyanophyceae</taxon>
        <taxon>Acaryochloridales</taxon>
        <taxon>Thermosynechococcaceae</taxon>
        <taxon>Pseudocalidococcus</taxon>
        <taxon>Pseudocalidococcus azoricus</taxon>
    </lineage>
</organism>
<comment type="caution">
    <text evidence="1">The sequence shown here is derived from an EMBL/GenBank/DDBJ whole genome shotgun (WGS) entry which is preliminary data.</text>
</comment>
<dbReference type="EMBL" id="JAVMIP010000008">
    <property type="protein sequence ID" value="MDS3861055.1"/>
    <property type="molecule type" value="Genomic_DNA"/>
</dbReference>